<organism evidence="7 8">
    <name type="scientific">Camelliibacillus cellulosilyticus</name>
    <dbReference type="NCBI Taxonomy" id="2174486"/>
    <lineage>
        <taxon>Bacteria</taxon>
        <taxon>Bacillati</taxon>
        <taxon>Bacillota</taxon>
        <taxon>Bacilli</taxon>
        <taxon>Bacillales</taxon>
        <taxon>Sporolactobacillaceae</taxon>
        <taxon>Camelliibacillus</taxon>
    </lineage>
</organism>
<evidence type="ECO:0000313" key="7">
    <source>
        <dbReference type="EMBL" id="MFC4618702.1"/>
    </source>
</evidence>
<keyword evidence="8" id="KW-1185">Reference proteome</keyword>
<dbReference type="Proteomes" id="UP001596022">
    <property type="component" value="Unassembled WGS sequence"/>
</dbReference>
<evidence type="ECO:0000256" key="2">
    <source>
        <dbReference type="ARBA" id="ARBA00022692"/>
    </source>
</evidence>
<dbReference type="EMBL" id="JBHSFW010000002">
    <property type="protein sequence ID" value="MFC4618702.1"/>
    <property type="molecule type" value="Genomic_DNA"/>
</dbReference>
<evidence type="ECO:0000313" key="8">
    <source>
        <dbReference type="Proteomes" id="UP001596022"/>
    </source>
</evidence>
<keyword evidence="4 5" id="KW-0472">Membrane</keyword>
<dbReference type="PANTHER" id="PTHR38480:SF1">
    <property type="entry name" value="SLR0254 PROTEIN"/>
    <property type="match status" value="1"/>
</dbReference>
<dbReference type="RefSeq" id="WP_376845751.1">
    <property type="nucleotide sequence ID" value="NZ_JBHSFW010000002.1"/>
</dbReference>
<dbReference type="Pfam" id="PF06271">
    <property type="entry name" value="RDD"/>
    <property type="match status" value="1"/>
</dbReference>
<evidence type="ECO:0000256" key="4">
    <source>
        <dbReference type="ARBA" id="ARBA00023136"/>
    </source>
</evidence>
<name>A0ABV9GNB5_9BACL</name>
<proteinExistence type="predicted"/>
<evidence type="ECO:0000259" key="6">
    <source>
        <dbReference type="Pfam" id="PF06271"/>
    </source>
</evidence>
<comment type="caution">
    <text evidence="7">The sequence shown here is derived from an EMBL/GenBank/DDBJ whole genome shotgun (WGS) entry which is preliminary data.</text>
</comment>
<feature type="domain" description="RDD" evidence="6">
    <location>
        <begin position="20"/>
        <end position="156"/>
    </location>
</feature>
<gene>
    <name evidence="7" type="ORF">ACFO4N_08120</name>
</gene>
<dbReference type="InterPro" id="IPR010432">
    <property type="entry name" value="RDD"/>
</dbReference>
<evidence type="ECO:0000256" key="5">
    <source>
        <dbReference type="SAM" id="Phobius"/>
    </source>
</evidence>
<feature type="transmembrane region" description="Helical" evidence="5">
    <location>
        <begin position="123"/>
        <end position="143"/>
    </location>
</feature>
<sequence length="261" mass="30259">MNTQDIQITTPEHVQLRYSLAGLGSRGAALLIDMLTLMAAYFACLWLFVWLMSDMFFYTSLAFTRTVIIVLFILLNFAVLWGYFALFEFLSKGRTLGKMALGIRVVQENGQSITFLSACIRNLIRIIDFLPAFFFVGILTIFLHPRHKRLGDLASGTIVVYDRKRRKRQTFEMVLAKRFGFVAPLSLDDWKKQAFTPRDWQLLKTYLERQTMKTRSSHRSVTGQVASILLPKADIDPQGKNEWELERDLFTLYLALKEEFF</sequence>
<evidence type="ECO:0000256" key="1">
    <source>
        <dbReference type="ARBA" id="ARBA00004141"/>
    </source>
</evidence>
<accession>A0ABV9GNB5</accession>
<protein>
    <submittedName>
        <fullName evidence="7">RDD family protein</fullName>
    </submittedName>
</protein>
<evidence type="ECO:0000256" key="3">
    <source>
        <dbReference type="ARBA" id="ARBA00022989"/>
    </source>
</evidence>
<keyword evidence="3 5" id="KW-1133">Transmembrane helix</keyword>
<keyword evidence="2 5" id="KW-0812">Transmembrane</keyword>
<dbReference type="PANTHER" id="PTHR38480">
    <property type="entry name" value="SLR0254 PROTEIN"/>
    <property type="match status" value="1"/>
</dbReference>
<feature type="transmembrane region" description="Helical" evidence="5">
    <location>
        <begin position="28"/>
        <end position="51"/>
    </location>
</feature>
<reference evidence="8" key="1">
    <citation type="journal article" date="2019" name="Int. J. Syst. Evol. Microbiol.">
        <title>The Global Catalogue of Microorganisms (GCM) 10K type strain sequencing project: providing services to taxonomists for standard genome sequencing and annotation.</title>
        <authorList>
            <consortium name="The Broad Institute Genomics Platform"/>
            <consortium name="The Broad Institute Genome Sequencing Center for Infectious Disease"/>
            <person name="Wu L."/>
            <person name="Ma J."/>
        </authorList>
    </citation>
    <scope>NUCLEOTIDE SEQUENCE [LARGE SCALE GENOMIC DNA]</scope>
    <source>
        <strain evidence="8">CGMCC 1.16306</strain>
    </source>
</reference>
<feature type="transmembrane region" description="Helical" evidence="5">
    <location>
        <begin position="63"/>
        <end position="84"/>
    </location>
</feature>
<comment type="subcellular location">
    <subcellularLocation>
        <location evidence="1">Membrane</location>
        <topology evidence="1">Multi-pass membrane protein</topology>
    </subcellularLocation>
</comment>